<organism evidence="2 3">
    <name type="scientific">Sphingobacterium bambusae</name>
    <dbReference type="NCBI Taxonomy" id="662858"/>
    <lineage>
        <taxon>Bacteria</taxon>
        <taxon>Pseudomonadati</taxon>
        <taxon>Bacteroidota</taxon>
        <taxon>Sphingobacteriia</taxon>
        <taxon>Sphingobacteriales</taxon>
        <taxon>Sphingobacteriaceae</taxon>
        <taxon>Sphingobacterium</taxon>
    </lineage>
</organism>
<keyword evidence="3" id="KW-1185">Reference proteome</keyword>
<evidence type="ECO:0000259" key="1">
    <source>
        <dbReference type="Pfam" id="PF20247"/>
    </source>
</evidence>
<dbReference type="Pfam" id="PF20247">
    <property type="entry name" value="DUF6602"/>
    <property type="match status" value="1"/>
</dbReference>
<name>A0ABW6BH38_9SPHI</name>
<comment type="caution">
    <text evidence="2">The sequence shown here is derived from an EMBL/GenBank/DDBJ whole genome shotgun (WGS) entry which is preliminary data.</text>
</comment>
<dbReference type="RefSeq" id="WP_320184884.1">
    <property type="nucleotide sequence ID" value="NZ_CP138332.1"/>
</dbReference>
<proteinExistence type="predicted"/>
<evidence type="ECO:0000313" key="3">
    <source>
        <dbReference type="Proteomes" id="UP001597525"/>
    </source>
</evidence>
<dbReference type="EMBL" id="JBHUPB010000010">
    <property type="protein sequence ID" value="MFD2968850.1"/>
    <property type="molecule type" value="Genomic_DNA"/>
</dbReference>
<protein>
    <submittedName>
        <fullName evidence="2">DUF6602 domain-containing protein</fullName>
    </submittedName>
</protein>
<reference evidence="3" key="1">
    <citation type="journal article" date="2019" name="Int. J. Syst. Evol. Microbiol.">
        <title>The Global Catalogue of Microorganisms (GCM) 10K type strain sequencing project: providing services to taxonomists for standard genome sequencing and annotation.</title>
        <authorList>
            <consortium name="The Broad Institute Genomics Platform"/>
            <consortium name="The Broad Institute Genome Sequencing Center for Infectious Disease"/>
            <person name="Wu L."/>
            <person name="Ma J."/>
        </authorList>
    </citation>
    <scope>NUCLEOTIDE SEQUENCE [LARGE SCALE GENOMIC DNA]</scope>
    <source>
        <strain evidence="3">KCTC 22814</strain>
    </source>
</reference>
<dbReference type="CDD" id="cd21173">
    <property type="entry name" value="NucC-like"/>
    <property type="match status" value="1"/>
</dbReference>
<dbReference type="Proteomes" id="UP001597525">
    <property type="component" value="Unassembled WGS sequence"/>
</dbReference>
<dbReference type="InterPro" id="IPR046537">
    <property type="entry name" value="DUF6602"/>
</dbReference>
<sequence>MKSERFPLKVQIPSQGWKQFLSSKNKMLQAYDIAKEQNSSKRVKTEHGRIAEAEFRKWLSEFLPKRYAVTSGFIISSGIPTSEFMVHYDVIIYDQLESPVLWIENNPDSSDQGKSLAIPVEYVRGVIEIKATFNKRSVRKAVDQLSKLKPLLARVEPNNQPVKLYLPSDFFCATVFFELREVDDMDFDAIDTLLEASVLRGFYGGSILRVNKLDRYYSGKISPVIENCDIRWKNKALSYYAASRSKKISDTVYYRMILQHSETHFSEFAFDILSILKGTYHPNVLSSLYCIGTTQWDQGSAVDTRYQNEEEFMKFKEETALHLRNLGFEGC</sequence>
<feature type="domain" description="DUF6602" evidence="1">
    <location>
        <begin position="42"/>
        <end position="151"/>
    </location>
</feature>
<accession>A0ABW6BH38</accession>
<evidence type="ECO:0000313" key="2">
    <source>
        <dbReference type="EMBL" id="MFD2968850.1"/>
    </source>
</evidence>
<gene>
    <name evidence="2" type="ORF">ACFS7Y_15735</name>
</gene>